<evidence type="ECO:0000313" key="3">
    <source>
        <dbReference type="Proteomes" id="UP001152799"/>
    </source>
</evidence>
<protein>
    <recommendedName>
        <fullName evidence="4">IGFBP N-terminal domain-containing protein</fullName>
    </recommendedName>
</protein>
<keyword evidence="1" id="KW-0732">Signal</keyword>
<organism evidence="2 3">
    <name type="scientific">Ceutorhynchus assimilis</name>
    <name type="common">cabbage seed weevil</name>
    <dbReference type="NCBI Taxonomy" id="467358"/>
    <lineage>
        <taxon>Eukaryota</taxon>
        <taxon>Metazoa</taxon>
        <taxon>Ecdysozoa</taxon>
        <taxon>Arthropoda</taxon>
        <taxon>Hexapoda</taxon>
        <taxon>Insecta</taxon>
        <taxon>Pterygota</taxon>
        <taxon>Neoptera</taxon>
        <taxon>Endopterygota</taxon>
        <taxon>Coleoptera</taxon>
        <taxon>Polyphaga</taxon>
        <taxon>Cucujiformia</taxon>
        <taxon>Curculionidae</taxon>
        <taxon>Ceutorhynchinae</taxon>
        <taxon>Ceutorhynchus</taxon>
    </lineage>
</organism>
<keyword evidence="3" id="KW-1185">Reference proteome</keyword>
<name>A0A9N9QNC0_9CUCU</name>
<gene>
    <name evidence="2" type="ORF">CEUTPL_LOCUS13311</name>
</gene>
<feature type="chain" id="PRO_5040264161" description="IGFBP N-terminal domain-containing protein" evidence="1">
    <location>
        <begin position="20"/>
        <end position="244"/>
    </location>
</feature>
<evidence type="ECO:0008006" key="4">
    <source>
        <dbReference type="Google" id="ProtNLM"/>
    </source>
</evidence>
<dbReference type="Proteomes" id="UP001152799">
    <property type="component" value="Chromosome 8"/>
</dbReference>
<evidence type="ECO:0000313" key="2">
    <source>
        <dbReference type="EMBL" id="CAG9772910.1"/>
    </source>
</evidence>
<evidence type="ECO:0000256" key="1">
    <source>
        <dbReference type="SAM" id="SignalP"/>
    </source>
</evidence>
<feature type="signal peptide" evidence="1">
    <location>
        <begin position="1"/>
        <end position="19"/>
    </location>
</feature>
<dbReference type="EMBL" id="OU892284">
    <property type="protein sequence ID" value="CAG9772910.1"/>
    <property type="molecule type" value="Genomic_DNA"/>
</dbReference>
<dbReference type="AlphaFoldDB" id="A0A9N9QNC0"/>
<proteinExistence type="predicted"/>
<reference evidence="2" key="1">
    <citation type="submission" date="2022-01" db="EMBL/GenBank/DDBJ databases">
        <authorList>
            <person name="King R."/>
        </authorList>
    </citation>
    <scope>NUCLEOTIDE SEQUENCE</scope>
</reference>
<accession>A0A9N9QNC0</accession>
<sequence length="244" mass="26165">MHIIFSLIILTATFMVSGGHRIFPPIQCLIVCQPDLCKPIPACPYGLKLGNSGGCNCCESCVIPEGGQCPYYVLVPEVSPIKTIFCEIGTYCCNGECIKDGFSCLFDSNSESTEESSTITTMHIIFSLIILTATLMVTSEHLRIPPVECLIACPPNLCKPIPACPYGLELGKKGACDCCESCIIPEGGRCPYYVLVPEVSPIETVVCEIGTFCCNGRCIKEGLACILDSETTEESSTATTVTNT</sequence>